<protein>
    <submittedName>
        <fullName evidence="2">Uncharacterized protein</fullName>
    </submittedName>
</protein>
<gene>
    <name evidence="2" type="ORF">ABVK25_002936</name>
</gene>
<evidence type="ECO:0000256" key="1">
    <source>
        <dbReference type="SAM" id="MobiDB-lite"/>
    </source>
</evidence>
<dbReference type="EMBL" id="JBHFEH010000007">
    <property type="protein sequence ID" value="KAL2056542.1"/>
    <property type="molecule type" value="Genomic_DNA"/>
</dbReference>
<keyword evidence="3" id="KW-1185">Reference proteome</keyword>
<dbReference type="Proteomes" id="UP001590951">
    <property type="component" value="Unassembled WGS sequence"/>
</dbReference>
<evidence type="ECO:0000313" key="2">
    <source>
        <dbReference type="EMBL" id="KAL2056542.1"/>
    </source>
</evidence>
<comment type="caution">
    <text evidence="2">The sequence shown here is derived from an EMBL/GenBank/DDBJ whole genome shotgun (WGS) entry which is preliminary data.</text>
</comment>
<accession>A0ABR4BFC8</accession>
<reference evidence="2 3" key="1">
    <citation type="submission" date="2024-09" db="EMBL/GenBank/DDBJ databases">
        <title>Rethinking Asexuality: The Enigmatic Case of Functional Sexual Genes in Lepraria (Stereocaulaceae).</title>
        <authorList>
            <person name="Doellman M."/>
            <person name="Sun Y."/>
            <person name="Barcenas-Pena A."/>
            <person name="Lumbsch H.T."/>
            <person name="Grewe F."/>
        </authorList>
    </citation>
    <scope>NUCLEOTIDE SEQUENCE [LARGE SCALE GENOMIC DNA]</scope>
    <source>
        <strain evidence="2 3">Grewe 0041</strain>
    </source>
</reference>
<feature type="region of interest" description="Disordered" evidence="1">
    <location>
        <begin position="179"/>
        <end position="199"/>
    </location>
</feature>
<name>A0ABR4BFC8_9LECA</name>
<proteinExistence type="predicted"/>
<sequence length="199" mass="22365">MVIMQESMIDYTQYWGSEGAQYFNEALEDSKCLQALTASLLETLQCKNDEIQLQRDLAPDDDLSSEKELNRRSLENNIENLICSLQNIQKDVEANIESFNNPPTKTFFQSNIEQLTAIYQLLFILPSLRPFIPDKSPNASIFVEQPTAVSVGVKLEGEESKDGNEAACFNREPRSFLSLPPSRHTKGELGTAGPLGIRY</sequence>
<organism evidence="2 3">
    <name type="scientific">Lepraria finkii</name>
    <dbReference type="NCBI Taxonomy" id="1340010"/>
    <lineage>
        <taxon>Eukaryota</taxon>
        <taxon>Fungi</taxon>
        <taxon>Dikarya</taxon>
        <taxon>Ascomycota</taxon>
        <taxon>Pezizomycotina</taxon>
        <taxon>Lecanoromycetes</taxon>
        <taxon>OSLEUM clade</taxon>
        <taxon>Lecanoromycetidae</taxon>
        <taxon>Lecanorales</taxon>
        <taxon>Lecanorineae</taxon>
        <taxon>Stereocaulaceae</taxon>
        <taxon>Lepraria</taxon>
    </lineage>
</organism>
<evidence type="ECO:0000313" key="3">
    <source>
        <dbReference type="Proteomes" id="UP001590951"/>
    </source>
</evidence>